<dbReference type="EMBL" id="BMQO01000047">
    <property type="protein sequence ID" value="GGS44624.1"/>
    <property type="molecule type" value="Genomic_DNA"/>
</dbReference>
<evidence type="ECO:0000313" key="2">
    <source>
        <dbReference type="Proteomes" id="UP000620633"/>
    </source>
</evidence>
<gene>
    <name evidence="1" type="ORF">GCM10008961_39210</name>
</gene>
<reference evidence="2" key="1">
    <citation type="journal article" date="2019" name="Int. J. Syst. Evol. Microbiol.">
        <title>The Global Catalogue of Microorganisms (GCM) 10K type strain sequencing project: providing services to taxonomists for standard genome sequencing and annotation.</title>
        <authorList>
            <consortium name="The Broad Institute Genomics Platform"/>
            <consortium name="The Broad Institute Genome Sequencing Center for Infectious Disease"/>
            <person name="Wu L."/>
            <person name="Ma J."/>
        </authorList>
    </citation>
    <scope>NUCLEOTIDE SEQUENCE [LARGE SCALE GENOMIC DNA]</scope>
    <source>
        <strain evidence="2">JCM 31406</strain>
    </source>
</reference>
<evidence type="ECO:0000313" key="1">
    <source>
        <dbReference type="EMBL" id="GGS44624.1"/>
    </source>
</evidence>
<proteinExistence type="predicted"/>
<name>A0ABQ2T0Y2_9DEIO</name>
<dbReference type="Proteomes" id="UP000620633">
    <property type="component" value="Unassembled WGS sequence"/>
</dbReference>
<keyword evidence="2" id="KW-1185">Reference proteome</keyword>
<organism evidence="1 2">
    <name type="scientific">Deinococcus knuensis</name>
    <dbReference type="NCBI Taxonomy" id="1837380"/>
    <lineage>
        <taxon>Bacteria</taxon>
        <taxon>Thermotogati</taxon>
        <taxon>Deinococcota</taxon>
        <taxon>Deinococci</taxon>
        <taxon>Deinococcales</taxon>
        <taxon>Deinococcaceae</taxon>
        <taxon>Deinococcus</taxon>
    </lineage>
</organism>
<accession>A0ABQ2T0Y2</accession>
<comment type="caution">
    <text evidence="1">The sequence shown here is derived from an EMBL/GenBank/DDBJ whole genome shotgun (WGS) entry which is preliminary data.</text>
</comment>
<sequence>MLGNARYSVDVWTMDLLGRKVSYRSITLNDIFTVTFLELDELESSRLDGACEEMLDRLPYGFLVLPANQREISYIARSTADPQTLETSVTHAFLIPREMHVFFQGELNALDLVTKPDGYGIDDIDRLSVIQFIFTQIVEAGLLSPYQLKALSDLKTPKPE</sequence>
<protein>
    <submittedName>
        <fullName evidence="1">Uncharacterized protein</fullName>
    </submittedName>
</protein>